<sequence length="201" mass="23220">MAPLTRSKRHDLLLDGRKSHSEYGTPQKSRFFNAFDTKDVNESLRSVASRTEVSKSTASRWLQQRDIMGSPSFRRTRKLSTRLGRKEIIAEEQCKMLVNPRENSVRKRKLDYQLEYHKINASVSTAQRALARIQITLGAISRRILRRKSLIKTVRIEKNTGKNIKTKQLCLFGNISTLRTKYTLIRTIRSEGIYSVSKAHV</sequence>
<protein>
    <submittedName>
        <fullName evidence="2">Uncharacterized protein</fullName>
    </submittedName>
</protein>
<proteinExistence type="predicted"/>
<comment type="caution">
    <text evidence="2">The sequence shown here is derived from an EMBL/GenBank/DDBJ whole genome shotgun (WGS) entry which is preliminary data.</text>
</comment>
<accession>A0A9P4S584</accession>
<organism evidence="2 3">
    <name type="scientific">Patellaria atrata CBS 101060</name>
    <dbReference type="NCBI Taxonomy" id="1346257"/>
    <lineage>
        <taxon>Eukaryota</taxon>
        <taxon>Fungi</taxon>
        <taxon>Dikarya</taxon>
        <taxon>Ascomycota</taxon>
        <taxon>Pezizomycotina</taxon>
        <taxon>Dothideomycetes</taxon>
        <taxon>Dothideomycetes incertae sedis</taxon>
        <taxon>Patellariales</taxon>
        <taxon>Patellariaceae</taxon>
        <taxon>Patellaria</taxon>
    </lineage>
</organism>
<reference evidence="2" key="1">
    <citation type="journal article" date="2020" name="Stud. Mycol.">
        <title>101 Dothideomycetes genomes: a test case for predicting lifestyles and emergence of pathogens.</title>
        <authorList>
            <person name="Haridas S."/>
            <person name="Albert R."/>
            <person name="Binder M."/>
            <person name="Bloem J."/>
            <person name="Labutti K."/>
            <person name="Salamov A."/>
            <person name="Andreopoulos B."/>
            <person name="Baker S."/>
            <person name="Barry K."/>
            <person name="Bills G."/>
            <person name="Bluhm B."/>
            <person name="Cannon C."/>
            <person name="Castanera R."/>
            <person name="Culley D."/>
            <person name="Daum C."/>
            <person name="Ezra D."/>
            <person name="Gonzalez J."/>
            <person name="Henrissat B."/>
            <person name="Kuo A."/>
            <person name="Liang C."/>
            <person name="Lipzen A."/>
            <person name="Lutzoni F."/>
            <person name="Magnuson J."/>
            <person name="Mondo S."/>
            <person name="Nolan M."/>
            <person name="Ohm R."/>
            <person name="Pangilinan J."/>
            <person name="Park H.-J."/>
            <person name="Ramirez L."/>
            <person name="Alfaro M."/>
            <person name="Sun H."/>
            <person name="Tritt A."/>
            <person name="Yoshinaga Y."/>
            <person name="Zwiers L.-H."/>
            <person name="Turgeon B."/>
            <person name="Goodwin S."/>
            <person name="Spatafora J."/>
            <person name="Crous P."/>
            <person name="Grigoriev I."/>
        </authorList>
    </citation>
    <scope>NUCLEOTIDE SEQUENCE</scope>
    <source>
        <strain evidence="2">CBS 101060</strain>
    </source>
</reference>
<dbReference type="Proteomes" id="UP000799429">
    <property type="component" value="Unassembled WGS sequence"/>
</dbReference>
<feature type="compositionally biased region" description="Basic and acidic residues" evidence="1">
    <location>
        <begin position="10"/>
        <end position="21"/>
    </location>
</feature>
<keyword evidence="3" id="KW-1185">Reference proteome</keyword>
<dbReference type="AlphaFoldDB" id="A0A9P4S584"/>
<feature type="region of interest" description="Disordered" evidence="1">
    <location>
        <begin position="1"/>
        <end position="25"/>
    </location>
</feature>
<name>A0A9P4S584_9PEZI</name>
<evidence type="ECO:0000256" key="1">
    <source>
        <dbReference type="SAM" id="MobiDB-lite"/>
    </source>
</evidence>
<evidence type="ECO:0000313" key="2">
    <source>
        <dbReference type="EMBL" id="KAF2836095.1"/>
    </source>
</evidence>
<dbReference type="OrthoDB" id="5410741at2759"/>
<dbReference type="EMBL" id="MU006105">
    <property type="protein sequence ID" value="KAF2836095.1"/>
    <property type="molecule type" value="Genomic_DNA"/>
</dbReference>
<evidence type="ECO:0000313" key="3">
    <source>
        <dbReference type="Proteomes" id="UP000799429"/>
    </source>
</evidence>
<gene>
    <name evidence="2" type="ORF">M501DRAFT_284288</name>
</gene>